<dbReference type="PANTHER" id="PTHR11040">
    <property type="entry name" value="ZINC/IRON TRANSPORTER"/>
    <property type="match status" value="1"/>
</dbReference>
<dbReference type="EMBL" id="BLLK01000023">
    <property type="protein sequence ID" value="GFH47812.1"/>
    <property type="molecule type" value="Genomic_DNA"/>
</dbReference>
<dbReference type="InterPro" id="IPR003689">
    <property type="entry name" value="ZIP"/>
</dbReference>
<evidence type="ECO:0000256" key="1">
    <source>
        <dbReference type="ARBA" id="ARBA00004141"/>
    </source>
</evidence>
<dbReference type="AlphaFoldDB" id="A0AAD3CKN3"/>
<protein>
    <submittedName>
        <fullName evidence="7">Uncharacterized protein</fullName>
    </submittedName>
</protein>
<feature type="transmembrane region" description="Helical" evidence="6">
    <location>
        <begin position="58"/>
        <end position="75"/>
    </location>
</feature>
<organism evidence="7 8">
    <name type="scientific">Chaetoceros tenuissimus</name>
    <dbReference type="NCBI Taxonomy" id="426638"/>
    <lineage>
        <taxon>Eukaryota</taxon>
        <taxon>Sar</taxon>
        <taxon>Stramenopiles</taxon>
        <taxon>Ochrophyta</taxon>
        <taxon>Bacillariophyta</taxon>
        <taxon>Coscinodiscophyceae</taxon>
        <taxon>Chaetocerotophycidae</taxon>
        <taxon>Chaetocerotales</taxon>
        <taxon>Chaetocerotaceae</taxon>
        <taxon>Chaetoceros</taxon>
    </lineage>
</organism>
<evidence type="ECO:0000256" key="5">
    <source>
        <dbReference type="SAM" id="MobiDB-lite"/>
    </source>
</evidence>
<feature type="transmembrane region" description="Helical" evidence="6">
    <location>
        <begin position="117"/>
        <end position="137"/>
    </location>
</feature>
<feature type="transmembrane region" description="Helical" evidence="6">
    <location>
        <begin position="197"/>
        <end position="220"/>
    </location>
</feature>
<evidence type="ECO:0000256" key="4">
    <source>
        <dbReference type="ARBA" id="ARBA00023136"/>
    </source>
</evidence>
<name>A0AAD3CKN3_9STRA</name>
<evidence type="ECO:0000256" key="3">
    <source>
        <dbReference type="ARBA" id="ARBA00022989"/>
    </source>
</evidence>
<reference evidence="7 8" key="1">
    <citation type="journal article" date="2021" name="Sci. Rep.">
        <title>The genome of the diatom Chaetoceros tenuissimus carries an ancient integrated fragment of an extant virus.</title>
        <authorList>
            <person name="Hongo Y."/>
            <person name="Kimura K."/>
            <person name="Takaki Y."/>
            <person name="Yoshida Y."/>
            <person name="Baba S."/>
            <person name="Kobayashi G."/>
            <person name="Nagasaki K."/>
            <person name="Hano T."/>
            <person name="Tomaru Y."/>
        </authorList>
    </citation>
    <scope>NUCLEOTIDE SEQUENCE [LARGE SCALE GENOMIC DNA]</scope>
    <source>
        <strain evidence="7 8">NIES-3715</strain>
    </source>
</reference>
<feature type="compositionally biased region" description="Low complexity" evidence="5">
    <location>
        <begin position="34"/>
        <end position="46"/>
    </location>
</feature>
<sequence>MVQTRSQRKSIDTPMTASPQKPQEETTEEASPVTSTLTEETSSTKTNQEEVHQPKTPPLTIASLVIIALISYFTVPDSIQPVGRPTLNHVFYFGWISALSTGLGVLPLVFSPTLNNYWIGVTNAIAAGMMMAASYSLVMEGISFHEEDDTSTLTPLIRTAIGTILGLLFILSTKSFLEKHEELKVAGLAGADARKVLLIIFVMTLHSFSEGIGIGVSFGGSNGSELGVFISASLAVHNVPEGLAVAIVLLPRKISKLTAALWCIVTSLPQPLMAVPAFLFVHAFIPFLPVGLGFAGGAMAWVAIFELLMEAIEDTDVMTTGVFSVLSLMAMMKMQDYIDEESRQ</sequence>
<accession>A0AAD3CKN3</accession>
<comment type="caution">
    <text evidence="7">The sequence shown here is derived from an EMBL/GenBank/DDBJ whole genome shotgun (WGS) entry which is preliminary data.</text>
</comment>
<dbReference type="GO" id="GO:0016020">
    <property type="term" value="C:membrane"/>
    <property type="evidence" value="ECO:0007669"/>
    <property type="project" value="UniProtKB-SubCell"/>
</dbReference>
<feature type="transmembrane region" description="Helical" evidence="6">
    <location>
        <begin position="257"/>
        <end position="281"/>
    </location>
</feature>
<dbReference type="GO" id="GO:0005385">
    <property type="term" value="F:zinc ion transmembrane transporter activity"/>
    <property type="evidence" value="ECO:0007669"/>
    <property type="project" value="TreeGrafter"/>
</dbReference>
<dbReference type="PANTHER" id="PTHR11040:SF70">
    <property type="entry name" value="OS05G0316100 PROTEIN"/>
    <property type="match status" value="1"/>
</dbReference>
<feature type="transmembrane region" description="Helical" evidence="6">
    <location>
        <begin position="90"/>
        <end position="110"/>
    </location>
</feature>
<evidence type="ECO:0000256" key="6">
    <source>
        <dbReference type="SAM" id="Phobius"/>
    </source>
</evidence>
<evidence type="ECO:0000313" key="8">
    <source>
        <dbReference type="Proteomes" id="UP001054902"/>
    </source>
</evidence>
<evidence type="ECO:0000256" key="2">
    <source>
        <dbReference type="ARBA" id="ARBA00022692"/>
    </source>
</evidence>
<keyword evidence="4 6" id="KW-0472">Membrane</keyword>
<keyword evidence="8" id="KW-1185">Reference proteome</keyword>
<feature type="transmembrane region" description="Helical" evidence="6">
    <location>
        <begin position="287"/>
        <end position="305"/>
    </location>
</feature>
<feature type="transmembrane region" description="Helical" evidence="6">
    <location>
        <begin position="157"/>
        <end position="177"/>
    </location>
</feature>
<comment type="subcellular location">
    <subcellularLocation>
        <location evidence="1">Membrane</location>
        <topology evidence="1">Multi-pass membrane protein</topology>
    </subcellularLocation>
</comment>
<feature type="transmembrane region" description="Helical" evidence="6">
    <location>
        <begin position="226"/>
        <end position="250"/>
    </location>
</feature>
<gene>
    <name evidence="7" type="ORF">CTEN210_04288</name>
</gene>
<proteinExistence type="predicted"/>
<feature type="region of interest" description="Disordered" evidence="5">
    <location>
        <begin position="1"/>
        <end position="54"/>
    </location>
</feature>
<dbReference type="Pfam" id="PF02535">
    <property type="entry name" value="Zip"/>
    <property type="match status" value="1"/>
</dbReference>
<keyword evidence="2 6" id="KW-0812">Transmembrane</keyword>
<keyword evidence="3 6" id="KW-1133">Transmembrane helix</keyword>
<evidence type="ECO:0000313" key="7">
    <source>
        <dbReference type="EMBL" id="GFH47812.1"/>
    </source>
</evidence>
<dbReference type="Proteomes" id="UP001054902">
    <property type="component" value="Unassembled WGS sequence"/>
</dbReference>